<proteinExistence type="predicted"/>
<feature type="transmembrane region" description="Helical" evidence="1">
    <location>
        <begin position="12"/>
        <end position="33"/>
    </location>
</feature>
<feature type="transmembrane region" description="Helical" evidence="1">
    <location>
        <begin position="162"/>
        <end position="182"/>
    </location>
</feature>
<dbReference type="Proteomes" id="UP000272015">
    <property type="component" value="Unassembled WGS sequence"/>
</dbReference>
<sequence length="230" mass="23788">MTSLRRHSLAAGVLYLITFVSIPTLALFAPALAPGFIVGPGPDTPILIGGMLEVIVALAGIGTALALYPVVRRQNEGLALGFVASRTLEAAMIFAGVVTLLAVVTLRQAGVGAEGAITAQAVVALREWTTLLGQGFIPAMNALLLGTLLYRSRLVPRVLPIVGLIGAPLLVASDVGVLFGFWEPVSTVTGLAAIPIALWEFSLGVYLVVRGFRPAPITAGLTASADRVTL</sequence>
<keyword evidence="1" id="KW-0812">Transmembrane</keyword>
<feature type="transmembrane region" description="Helical" evidence="1">
    <location>
        <begin position="131"/>
        <end position="150"/>
    </location>
</feature>
<keyword evidence="3" id="KW-1185">Reference proteome</keyword>
<dbReference type="InterPro" id="IPR025495">
    <property type="entry name" value="DUF4386"/>
</dbReference>
<protein>
    <submittedName>
        <fullName evidence="2">DUF4386 domain-containing protein</fullName>
    </submittedName>
</protein>
<name>A0A3A5M936_9MICO</name>
<comment type="caution">
    <text evidence="2">The sequence shown here is derived from an EMBL/GenBank/DDBJ whole genome shotgun (WGS) entry which is preliminary data.</text>
</comment>
<dbReference type="Pfam" id="PF14329">
    <property type="entry name" value="DUF4386"/>
    <property type="match status" value="1"/>
</dbReference>
<keyword evidence="1" id="KW-1133">Transmembrane helix</keyword>
<feature type="transmembrane region" description="Helical" evidence="1">
    <location>
        <begin position="45"/>
        <end position="70"/>
    </location>
</feature>
<reference evidence="2 3" key="1">
    <citation type="submission" date="2018-09" db="EMBL/GenBank/DDBJ databases">
        <title>Novel species of Cryobacterium.</title>
        <authorList>
            <person name="Liu Q."/>
            <person name="Xin Y.-H."/>
        </authorList>
    </citation>
    <scope>NUCLEOTIDE SEQUENCE [LARGE SCALE GENOMIC DNA]</scope>
    <source>
        <strain evidence="2 3">Hh39</strain>
    </source>
</reference>
<dbReference type="OrthoDB" id="1176146at2"/>
<gene>
    <name evidence="2" type="ORF">D6T64_18490</name>
</gene>
<keyword evidence="1" id="KW-0472">Membrane</keyword>
<dbReference type="AlphaFoldDB" id="A0A3A5M936"/>
<evidence type="ECO:0000313" key="3">
    <source>
        <dbReference type="Proteomes" id="UP000272015"/>
    </source>
</evidence>
<evidence type="ECO:0000256" key="1">
    <source>
        <dbReference type="SAM" id="Phobius"/>
    </source>
</evidence>
<organism evidence="2 3">
    <name type="scientific">Cryobacterium melibiosiphilum</name>
    <dbReference type="NCBI Taxonomy" id="995039"/>
    <lineage>
        <taxon>Bacteria</taxon>
        <taxon>Bacillati</taxon>
        <taxon>Actinomycetota</taxon>
        <taxon>Actinomycetes</taxon>
        <taxon>Micrococcales</taxon>
        <taxon>Microbacteriaceae</taxon>
        <taxon>Cryobacterium</taxon>
    </lineage>
</organism>
<feature type="transmembrane region" description="Helical" evidence="1">
    <location>
        <begin position="91"/>
        <end position="111"/>
    </location>
</feature>
<accession>A0A3A5M936</accession>
<feature type="transmembrane region" description="Helical" evidence="1">
    <location>
        <begin position="188"/>
        <end position="209"/>
    </location>
</feature>
<evidence type="ECO:0000313" key="2">
    <source>
        <dbReference type="EMBL" id="RJT85744.1"/>
    </source>
</evidence>
<dbReference type="EMBL" id="QZVS01000095">
    <property type="protein sequence ID" value="RJT85744.1"/>
    <property type="molecule type" value="Genomic_DNA"/>
</dbReference>